<keyword evidence="4" id="KW-0694">RNA-binding</keyword>
<evidence type="ECO:0000256" key="1">
    <source>
        <dbReference type="ARBA" id="ARBA00022603"/>
    </source>
</evidence>
<dbReference type="eggNOG" id="arCOG00975">
    <property type="taxonomic scope" value="Archaea"/>
</dbReference>
<organism evidence="6 7">
    <name type="scientific">Pyrobaculum ferrireducens</name>
    <dbReference type="NCBI Taxonomy" id="1104324"/>
    <lineage>
        <taxon>Archaea</taxon>
        <taxon>Thermoproteota</taxon>
        <taxon>Thermoprotei</taxon>
        <taxon>Thermoproteales</taxon>
        <taxon>Thermoproteaceae</taxon>
        <taxon>Pyrobaculum</taxon>
    </lineage>
</organism>
<dbReference type="AlphaFoldDB" id="G7VI61"/>
<feature type="domain" description="SAM-dependent MTase RsmB/NOP-type" evidence="5">
    <location>
        <begin position="153"/>
        <end position="416"/>
    </location>
</feature>
<evidence type="ECO:0000313" key="6">
    <source>
        <dbReference type="EMBL" id="AET32153.1"/>
    </source>
</evidence>
<dbReference type="OrthoDB" id="14725at2157"/>
<dbReference type="Gene3D" id="3.40.50.150">
    <property type="entry name" value="Vaccinia Virus protein VP39"/>
    <property type="match status" value="1"/>
</dbReference>
<keyword evidence="2" id="KW-0808">Transferase</keyword>
<dbReference type="InterPro" id="IPR001678">
    <property type="entry name" value="MeTrfase_RsmB-F_NOP2_dom"/>
</dbReference>
<dbReference type="RefSeq" id="WP_014287981.1">
    <property type="nucleotide sequence ID" value="NC_016645.1"/>
</dbReference>
<name>G7VI61_9CREN</name>
<dbReference type="BioCyc" id="PSP1104324:GJSN-691-MONOMER"/>
<dbReference type="GO" id="GO:0003723">
    <property type="term" value="F:RNA binding"/>
    <property type="evidence" value="ECO:0007669"/>
    <property type="project" value="UniProtKB-KW"/>
</dbReference>
<evidence type="ECO:0000256" key="2">
    <source>
        <dbReference type="ARBA" id="ARBA00022679"/>
    </source>
</evidence>
<dbReference type="GO" id="GO:0008173">
    <property type="term" value="F:RNA methyltransferase activity"/>
    <property type="evidence" value="ECO:0007669"/>
    <property type="project" value="InterPro"/>
</dbReference>
<protein>
    <submittedName>
        <fullName evidence="6">Sun family protein</fullName>
    </submittedName>
</protein>
<dbReference type="InterPro" id="IPR054728">
    <property type="entry name" value="RsmB-like_ferredoxin"/>
</dbReference>
<accession>G7VI61</accession>
<dbReference type="GO" id="GO:0001510">
    <property type="term" value="P:RNA methylation"/>
    <property type="evidence" value="ECO:0007669"/>
    <property type="project" value="InterPro"/>
</dbReference>
<dbReference type="HOGENOM" id="CLU_005316_7_6_2"/>
<evidence type="ECO:0000256" key="3">
    <source>
        <dbReference type="ARBA" id="ARBA00022691"/>
    </source>
</evidence>
<keyword evidence="1" id="KW-0489">Methyltransferase</keyword>
<sequence>MKWTPGELVAFTARVIYEVAERGLTLDYAFQKVKRGWRPLDSFKVFYDVSFDAVRHYFFLKFAASRLFGSSGAKAVAKAWFIYKADQMLYNRDMVSRFRKRLLKRALAAPGDVLREVESLRGDPARYLSIKYSYHPKIVATLLSHLPAEEVEKLLDAGNKTWIWLRINTLKADVDKALKILEAEAEVETHPRIPFAVLLKSSKRPVQYLEAVRRFVAIPQDLASVYAVLSLKPEPGDRIVDLAAAPGMKTSLVAQLAEGRAKIVAVDLSQKRVARMKQLLRRVGAGDAVEVVRSDSRKLKTRLFDKALLDAPCTSSGAFTKEPAVKIYPRLEDAPRYSRIQRELLKNALELAGEVVYAVCSILPEEGEEVVGSVEAAPEKPLEDLADPYGRGGVGGRTFPHIHRSEAFFISRLRALR</sequence>
<keyword evidence="7" id="KW-1185">Reference proteome</keyword>
<proteinExistence type="predicted"/>
<dbReference type="PRINTS" id="PR02008">
    <property type="entry name" value="RCMTFAMILY"/>
</dbReference>
<reference evidence="6 7" key="1">
    <citation type="journal article" date="2012" name="J. Bacteriol.">
        <title>Complete genome sequence of strain 1860, a crenarchaeon of the genus pyrobaculum able to grow with various electron acceptors.</title>
        <authorList>
            <person name="Mardanov A.V."/>
            <person name="Gumerov V.M."/>
            <person name="Slobodkina G.B."/>
            <person name="Beletsky A.V."/>
            <person name="Bonch-Osmolovskaya E.A."/>
            <person name="Ravin N.V."/>
            <person name="Skryabin K.G."/>
        </authorList>
    </citation>
    <scope>NUCLEOTIDE SEQUENCE [LARGE SCALE GENOMIC DNA]</scope>
    <source>
        <strain evidence="6 7">1860</strain>
    </source>
</reference>
<dbReference type="PROSITE" id="PS51686">
    <property type="entry name" value="SAM_MT_RSMB_NOP"/>
    <property type="match status" value="1"/>
</dbReference>
<keyword evidence="3" id="KW-0949">S-adenosyl-L-methionine</keyword>
<dbReference type="PANTHER" id="PTHR22807:SF70">
    <property type="entry name" value="TRNA_RRNA CYTOSINE-C5-METHYLASE, NOL1_NOP2_SUN FAMILY, FUSED TO N-TERMINAL NUSB REGULATOR DOMAIN"/>
    <property type="match status" value="1"/>
</dbReference>
<evidence type="ECO:0000259" key="5">
    <source>
        <dbReference type="PROSITE" id="PS51686"/>
    </source>
</evidence>
<dbReference type="Pfam" id="PF01189">
    <property type="entry name" value="Methyltr_RsmB-F"/>
    <property type="match status" value="1"/>
</dbReference>
<dbReference type="EMBL" id="CP003098">
    <property type="protein sequence ID" value="AET32153.1"/>
    <property type="molecule type" value="Genomic_DNA"/>
</dbReference>
<evidence type="ECO:0000256" key="4">
    <source>
        <dbReference type="ARBA" id="ARBA00022884"/>
    </source>
</evidence>
<dbReference type="InterPro" id="IPR049560">
    <property type="entry name" value="MeTrfase_RsmB-F_NOP2_cat"/>
</dbReference>
<dbReference type="KEGG" id="pyr:P186_0703"/>
<dbReference type="InterPro" id="IPR029063">
    <property type="entry name" value="SAM-dependent_MTases_sf"/>
</dbReference>
<dbReference type="STRING" id="1104324.P186_0703"/>
<dbReference type="PANTHER" id="PTHR22807">
    <property type="entry name" value="NOP2 YEAST -RELATED NOL1/NOP2/FMU SUN DOMAIN-CONTAINING"/>
    <property type="match status" value="1"/>
</dbReference>
<dbReference type="GeneID" id="11594967"/>
<dbReference type="SUPFAM" id="SSF53335">
    <property type="entry name" value="S-adenosyl-L-methionine-dependent methyltransferases"/>
    <property type="match status" value="1"/>
</dbReference>
<dbReference type="Pfam" id="PF22458">
    <property type="entry name" value="RsmF-B_ferredox"/>
    <property type="match status" value="1"/>
</dbReference>
<dbReference type="InterPro" id="IPR023267">
    <property type="entry name" value="RCMT"/>
</dbReference>
<evidence type="ECO:0000313" key="7">
    <source>
        <dbReference type="Proteomes" id="UP000005867"/>
    </source>
</evidence>
<gene>
    <name evidence="6" type="ORF">P186_0703</name>
</gene>
<dbReference type="Proteomes" id="UP000005867">
    <property type="component" value="Chromosome"/>
</dbReference>